<evidence type="ECO:0000313" key="1">
    <source>
        <dbReference type="EMBL" id="TFK70106.1"/>
    </source>
</evidence>
<gene>
    <name evidence="1" type="ORF">BDN72DRAFT_839414</name>
</gene>
<reference evidence="1 2" key="1">
    <citation type="journal article" date="2019" name="Nat. Ecol. Evol.">
        <title>Megaphylogeny resolves global patterns of mushroom evolution.</title>
        <authorList>
            <person name="Varga T."/>
            <person name="Krizsan K."/>
            <person name="Foldi C."/>
            <person name="Dima B."/>
            <person name="Sanchez-Garcia M."/>
            <person name="Sanchez-Ramirez S."/>
            <person name="Szollosi G.J."/>
            <person name="Szarkandi J.G."/>
            <person name="Papp V."/>
            <person name="Albert L."/>
            <person name="Andreopoulos W."/>
            <person name="Angelini C."/>
            <person name="Antonin V."/>
            <person name="Barry K.W."/>
            <person name="Bougher N.L."/>
            <person name="Buchanan P."/>
            <person name="Buyck B."/>
            <person name="Bense V."/>
            <person name="Catcheside P."/>
            <person name="Chovatia M."/>
            <person name="Cooper J."/>
            <person name="Damon W."/>
            <person name="Desjardin D."/>
            <person name="Finy P."/>
            <person name="Geml J."/>
            <person name="Haridas S."/>
            <person name="Hughes K."/>
            <person name="Justo A."/>
            <person name="Karasinski D."/>
            <person name="Kautmanova I."/>
            <person name="Kiss B."/>
            <person name="Kocsube S."/>
            <person name="Kotiranta H."/>
            <person name="LaButti K.M."/>
            <person name="Lechner B.E."/>
            <person name="Liimatainen K."/>
            <person name="Lipzen A."/>
            <person name="Lukacs Z."/>
            <person name="Mihaltcheva S."/>
            <person name="Morgado L.N."/>
            <person name="Niskanen T."/>
            <person name="Noordeloos M.E."/>
            <person name="Ohm R.A."/>
            <person name="Ortiz-Santana B."/>
            <person name="Ovrebo C."/>
            <person name="Racz N."/>
            <person name="Riley R."/>
            <person name="Savchenko A."/>
            <person name="Shiryaev A."/>
            <person name="Soop K."/>
            <person name="Spirin V."/>
            <person name="Szebenyi C."/>
            <person name="Tomsovsky M."/>
            <person name="Tulloss R.E."/>
            <person name="Uehling J."/>
            <person name="Grigoriev I.V."/>
            <person name="Vagvolgyi C."/>
            <person name="Papp T."/>
            <person name="Martin F.M."/>
            <person name="Miettinen O."/>
            <person name="Hibbett D.S."/>
            <person name="Nagy L.G."/>
        </authorList>
    </citation>
    <scope>NUCLEOTIDE SEQUENCE [LARGE SCALE GENOMIC DNA]</scope>
    <source>
        <strain evidence="1 2">NL-1719</strain>
    </source>
</reference>
<dbReference type="Proteomes" id="UP000308600">
    <property type="component" value="Unassembled WGS sequence"/>
</dbReference>
<proteinExistence type="predicted"/>
<protein>
    <submittedName>
        <fullName evidence="1">Uncharacterized protein</fullName>
    </submittedName>
</protein>
<dbReference type="EMBL" id="ML208318">
    <property type="protein sequence ID" value="TFK70106.1"/>
    <property type="molecule type" value="Genomic_DNA"/>
</dbReference>
<name>A0ACD3AWV8_9AGAR</name>
<organism evidence="1 2">
    <name type="scientific">Pluteus cervinus</name>
    <dbReference type="NCBI Taxonomy" id="181527"/>
    <lineage>
        <taxon>Eukaryota</taxon>
        <taxon>Fungi</taxon>
        <taxon>Dikarya</taxon>
        <taxon>Basidiomycota</taxon>
        <taxon>Agaricomycotina</taxon>
        <taxon>Agaricomycetes</taxon>
        <taxon>Agaricomycetidae</taxon>
        <taxon>Agaricales</taxon>
        <taxon>Pluteineae</taxon>
        <taxon>Pluteaceae</taxon>
        <taxon>Pluteus</taxon>
    </lineage>
</organism>
<evidence type="ECO:0000313" key="2">
    <source>
        <dbReference type="Proteomes" id="UP000308600"/>
    </source>
</evidence>
<keyword evidence="2" id="KW-1185">Reference proteome</keyword>
<sequence>MSLQIFPRSYFAVELVESILEHIYGEYESLQNPLDLFQCALVCRDWRLIAQRLIFAELHLAPGGEGIKIFQEDDKHHLLVYVRRVWMHDAFGGIEDNLSSLPNLRQIYALAASNTASASRDPNQWPYLKRIKIFTGDHLTTLGLASTFFPVKILRHCTSLRELSIEGCLIDQEDVPRGGPVHAAPLQQLHSFDFRAWNTQTMEVLWWMLGPQGPFDFTKLRTLRISDRTDLIAEHAATQALVTQCAATVRDLMVSPQAKYAWPSTNLTPERLFHPSNLTNLRSIRISIRQELYGHINFVPWMTAFFSSLPGDTKLEEIFIPSWFPEYPHIEFDDDIGDYNWGSLDDVLSSRIPRLKQVIISAYGPGAKSGPLSSTYVHHIIVPGLLKAFPKLTQRSMLRVINSLDIGYVSREECWWNRLIHGV</sequence>
<accession>A0ACD3AWV8</accession>